<evidence type="ECO:0000256" key="1">
    <source>
        <dbReference type="SAM" id="Phobius"/>
    </source>
</evidence>
<reference evidence="2 3" key="1">
    <citation type="journal article" date="2016" name="Nat. Commun.">
        <title>Thousands of microbial genomes shed light on interconnected biogeochemical processes in an aquifer system.</title>
        <authorList>
            <person name="Anantharaman K."/>
            <person name="Brown C.T."/>
            <person name="Hug L.A."/>
            <person name="Sharon I."/>
            <person name="Castelle C.J."/>
            <person name="Probst A.J."/>
            <person name="Thomas B.C."/>
            <person name="Singh A."/>
            <person name="Wilkins M.J."/>
            <person name="Karaoz U."/>
            <person name="Brodie E.L."/>
            <person name="Williams K.H."/>
            <person name="Hubbard S.S."/>
            <person name="Banfield J.F."/>
        </authorList>
    </citation>
    <scope>NUCLEOTIDE SEQUENCE [LARGE SCALE GENOMIC DNA]</scope>
</reference>
<evidence type="ECO:0000313" key="2">
    <source>
        <dbReference type="EMBL" id="OGY61464.1"/>
    </source>
</evidence>
<keyword evidence="1" id="KW-0472">Membrane</keyword>
<keyword evidence="1" id="KW-0812">Transmembrane</keyword>
<feature type="transmembrane region" description="Helical" evidence="1">
    <location>
        <begin position="59"/>
        <end position="77"/>
    </location>
</feature>
<sequence length="153" mass="17613">MGNGVTTLGYAPALDIIESRERPKKVKTSHLISLFAFGAVLDYLARKYGWYFIVRQLDVPMHVGGGILVGLFFFWLSDKWQKEKKHRSKRAQFILRLIVFIAFVALGTYLWEIFEYARYPNIQISAIDTFADIVFGFVGAGLTVIVRKVRRMM</sequence>
<protein>
    <recommendedName>
        <fullName evidence="4">VanZ-like domain-containing protein</fullName>
    </recommendedName>
</protein>
<evidence type="ECO:0000313" key="3">
    <source>
        <dbReference type="Proteomes" id="UP000176976"/>
    </source>
</evidence>
<feature type="transmembrane region" description="Helical" evidence="1">
    <location>
        <begin position="123"/>
        <end position="146"/>
    </location>
</feature>
<accession>A0A1G1ZAC4</accession>
<organism evidence="2 3">
    <name type="scientific">Candidatus Colwellbacteria bacterium RIFCSPLOWO2_12_FULL_44_13</name>
    <dbReference type="NCBI Taxonomy" id="1797694"/>
    <lineage>
        <taxon>Bacteria</taxon>
        <taxon>Candidatus Colwelliibacteriota</taxon>
    </lineage>
</organism>
<proteinExistence type="predicted"/>
<feature type="transmembrane region" description="Helical" evidence="1">
    <location>
        <begin position="93"/>
        <end position="111"/>
    </location>
</feature>
<dbReference type="EMBL" id="MHJC01000021">
    <property type="protein sequence ID" value="OGY61464.1"/>
    <property type="molecule type" value="Genomic_DNA"/>
</dbReference>
<keyword evidence="1" id="KW-1133">Transmembrane helix</keyword>
<dbReference type="AlphaFoldDB" id="A0A1G1ZAC4"/>
<evidence type="ECO:0008006" key="4">
    <source>
        <dbReference type="Google" id="ProtNLM"/>
    </source>
</evidence>
<dbReference type="Proteomes" id="UP000176976">
    <property type="component" value="Unassembled WGS sequence"/>
</dbReference>
<gene>
    <name evidence="2" type="ORF">A3H06_01265</name>
</gene>
<comment type="caution">
    <text evidence="2">The sequence shown here is derived from an EMBL/GenBank/DDBJ whole genome shotgun (WGS) entry which is preliminary data.</text>
</comment>
<feature type="transmembrane region" description="Helical" evidence="1">
    <location>
        <begin position="31"/>
        <end position="53"/>
    </location>
</feature>
<name>A0A1G1ZAC4_9BACT</name>